<dbReference type="GO" id="GO:0016020">
    <property type="term" value="C:membrane"/>
    <property type="evidence" value="ECO:0007669"/>
    <property type="project" value="UniProtKB-SubCell"/>
</dbReference>
<evidence type="ECO:0000313" key="10">
    <source>
        <dbReference type="EMBL" id="KRP32165.1"/>
    </source>
</evidence>
<dbReference type="PANTHER" id="PTHR32234:SF3">
    <property type="entry name" value="SUPPRESSION OF COPPER SENSITIVITY PROTEIN"/>
    <property type="match status" value="1"/>
</dbReference>
<evidence type="ECO:0000256" key="1">
    <source>
        <dbReference type="ARBA" id="ARBA00004141"/>
    </source>
</evidence>
<evidence type="ECO:0000256" key="5">
    <source>
        <dbReference type="ARBA" id="ARBA00023136"/>
    </source>
</evidence>
<evidence type="ECO:0000259" key="9">
    <source>
        <dbReference type="Pfam" id="PF11412"/>
    </source>
</evidence>
<dbReference type="PANTHER" id="PTHR32234">
    <property type="entry name" value="THIOL:DISULFIDE INTERCHANGE PROTEIN DSBD"/>
    <property type="match status" value="1"/>
</dbReference>
<evidence type="ECO:0000259" key="8">
    <source>
        <dbReference type="Pfam" id="PF02683"/>
    </source>
</evidence>
<proteinExistence type="predicted"/>
<feature type="transmembrane region" description="Helical" evidence="7">
    <location>
        <begin position="433"/>
        <end position="461"/>
    </location>
</feature>
<keyword evidence="3" id="KW-0201">Cytochrome c-type biogenesis</keyword>
<feature type="transmembrane region" description="Helical" evidence="7">
    <location>
        <begin position="403"/>
        <end position="427"/>
    </location>
</feature>
<comment type="subcellular location">
    <subcellularLocation>
        <location evidence="1">Membrane</location>
        <topology evidence="1">Multi-pass membrane protein</topology>
    </subcellularLocation>
</comment>
<keyword evidence="6" id="KW-0676">Redox-active center</keyword>
<feature type="transmembrane region" description="Helical" evidence="7">
    <location>
        <begin position="496"/>
        <end position="515"/>
    </location>
</feature>
<evidence type="ECO:0000256" key="7">
    <source>
        <dbReference type="SAM" id="Phobius"/>
    </source>
</evidence>
<dbReference type="PROSITE" id="PS00194">
    <property type="entry name" value="THIOREDOXIN_1"/>
    <property type="match status" value="1"/>
</dbReference>
<evidence type="ECO:0000313" key="11">
    <source>
        <dbReference type="Proteomes" id="UP000051557"/>
    </source>
</evidence>
<dbReference type="InterPro" id="IPR036249">
    <property type="entry name" value="Thioredoxin-like_sf"/>
</dbReference>
<feature type="transmembrane region" description="Helical" evidence="7">
    <location>
        <begin position="473"/>
        <end position="490"/>
    </location>
</feature>
<feature type="transmembrane region" description="Helical" evidence="7">
    <location>
        <begin position="320"/>
        <end position="340"/>
    </location>
</feature>
<name>A0A0R2X7W9_9BACT</name>
<accession>A0A0R2X7W9</accession>
<feature type="non-terminal residue" evidence="10">
    <location>
        <position position="631"/>
    </location>
</feature>
<reference evidence="10 11" key="1">
    <citation type="submission" date="2015-10" db="EMBL/GenBank/DDBJ databases">
        <title>Metagenome-Assembled Genomes uncover a global brackish microbiome.</title>
        <authorList>
            <person name="Hugerth L.W."/>
            <person name="Larsson J."/>
            <person name="Alneberg J."/>
            <person name="Lindh M.V."/>
            <person name="Legrand C."/>
            <person name="Pinhassi J."/>
            <person name="Andersson A.F."/>
        </authorList>
    </citation>
    <scope>NUCLEOTIDE SEQUENCE [LARGE SCALE GENOMIC DNA]</scope>
    <source>
        <strain evidence="10">BACL9 MAG-120820-bin42</strain>
    </source>
</reference>
<dbReference type="GO" id="GO:0017004">
    <property type="term" value="P:cytochrome complex assembly"/>
    <property type="evidence" value="ECO:0007669"/>
    <property type="project" value="UniProtKB-KW"/>
</dbReference>
<keyword evidence="2 7" id="KW-0812">Transmembrane</keyword>
<feature type="transmembrane region" description="Helical" evidence="7">
    <location>
        <begin position="527"/>
        <end position="547"/>
    </location>
</feature>
<keyword evidence="4 7" id="KW-1133">Transmembrane helix</keyword>
<dbReference type="Gene3D" id="3.40.30.10">
    <property type="entry name" value="Glutaredoxin"/>
    <property type="match status" value="1"/>
</dbReference>
<dbReference type="EMBL" id="LIDM01000161">
    <property type="protein sequence ID" value="KRP32165.1"/>
    <property type="molecule type" value="Genomic_DNA"/>
</dbReference>
<feature type="transmembrane region" description="Helical" evidence="7">
    <location>
        <begin position="360"/>
        <end position="383"/>
    </location>
</feature>
<dbReference type="GO" id="GO:0045454">
    <property type="term" value="P:cell redox homeostasis"/>
    <property type="evidence" value="ECO:0007669"/>
    <property type="project" value="TreeGrafter"/>
</dbReference>
<dbReference type="SUPFAM" id="SSF52833">
    <property type="entry name" value="Thioredoxin-like"/>
    <property type="match status" value="1"/>
</dbReference>
<evidence type="ECO:0000256" key="2">
    <source>
        <dbReference type="ARBA" id="ARBA00022692"/>
    </source>
</evidence>
<dbReference type="GO" id="GO:0015035">
    <property type="term" value="F:protein-disulfide reductase activity"/>
    <property type="evidence" value="ECO:0007669"/>
    <property type="project" value="TreeGrafter"/>
</dbReference>
<dbReference type="Pfam" id="PF11412">
    <property type="entry name" value="DsbD_N"/>
    <property type="match status" value="1"/>
</dbReference>
<evidence type="ECO:0000256" key="6">
    <source>
        <dbReference type="ARBA" id="ARBA00023284"/>
    </source>
</evidence>
<feature type="domain" description="Thiol:disulfide interchange protein DsbD N-terminal" evidence="9">
    <location>
        <begin position="27"/>
        <end position="137"/>
    </location>
</feature>
<organism evidence="10 11">
    <name type="scientific">Verrucomicrobia subdivision 6 bacterium BACL9 MAG-120820-bin42</name>
    <dbReference type="NCBI Taxonomy" id="1655634"/>
    <lineage>
        <taxon>Bacteria</taxon>
        <taxon>Pseudomonadati</taxon>
        <taxon>Verrucomicrobiota</taxon>
        <taxon>Verrucomicrobiia</taxon>
        <taxon>Verrucomicrobiales</taxon>
        <taxon>Verrucomicrobia subdivision 6</taxon>
    </lineage>
</organism>
<feature type="domain" description="Cytochrome C biogenesis protein transmembrane" evidence="8">
    <location>
        <begin position="277"/>
        <end position="486"/>
    </location>
</feature>
<dbReference type="InterPro" id="IPR028250">
    <property type="entry name" value="DsbDN"/>
</dbReference>
<dbReference type="InterPro" id="IPR003834">
    <property type="entry name" value="Cyt_c_assmbl_TM_dom"/>
</dbReference>
<keyword evidence="5 7" id="KW-0472">Membrane</keyword>
<gene>
    <name evidence="10" type="ORF">ABS32_04690</name>
</gene>
<feature type="transmembrane region" description="Helical" evidence="7">
    <location>
        <begin position="277"/>
        <end position="299"/>
    </location>
</feature>
<sequence>MSLLAGSVAQTPQVTVDLIAEPTPIEPGQAVTLGLRFRPVPGWHIYWKNPGDSGLPPSVTWKLPPGWTAGELLFPFPEKILAPPLISYGYEQETVLLVQLTPPSGQALPSKISITAEVDWLVCKEACLPGSASLQLTLPASPKPNIDLKKLFDEIRRELPLSVSDISVTATESKNILTLTLSPAPSVGQLSFFPDRSDYVDEFQPAQTEPSGNRSILRIPLKKKAPLPATISGLLVSEKPWVATGQRALEISVPLNATQALRSLGEGGSASPISLTLLFAFLGGLILNVMPCVFPILSLKALHLVQISNESPAAARREGLAYTLGVFLSLLSLAGLLIFLRASGQALGWGFQLQSPPVVWLLLALLFALSLNLLGVFEFQVFLSNFASKSPLQGWTGAFSSGLLAVAVASPCTAPFMGVALAAAFALPPIGTLLIFSSLALGFALPVLLLSLFPALLSFLPKPGSWMNSFKKILSLPMLAAVLWLVWVAFRLSGSSAAPTISLGLLLLGLGLFLFGKSQRSFPPPPALRWSGLALVLLAALIPASTLKTGSTELTSRHSDRLPWSEEEVSRQLQSGRTVFIDFTAAWCLTCQVNERVTLSHPDVQAAFREKNIAFLVADWTRRDPTITAAL</sequence>
<evidence type="ECO:0000256" key="4">
    <source>
        <dbReference type="ARBA" id="ARBA00022989"/>
    </source>
</evidence>
<comment type="caution">
    <text evidence="10">The sequence shown here is derived from an EMBL/GenBank/DDBJ whole genome shotgun (WGS) entry which is preliminary data.</text>
</comment>
<evidence type="ECO:0000256" key="3">
    <source>
        <dbReference type="ARBA" id="ARBA00022748"/>
    </source>
</evidence>
<dbReference type="Proteomes" id="UP000051557">
    <property type="component" value="Unassembled WGS sequence"/>
</dbReference>
<dbReference type="Pfam" id="PF13899">
    <property type="entry name" value="Thioredoxin_7"/>
    <property type="match status" value="1"/>
</dbReference>
<dbReference type="InterPro" id="IPR017937">
    <property type="entry name" value="Thioredoxin_CS"/>
</dbReference>
<dbReference type="AlphaFoldDB" id="A0A0R2X7W9"/>
<dbReference type="Pfam" id="PF02683">
    <property type="entry name" value="DsbD_TM"/>
    <property type="match status" value="1"/>
</dbReference>
<protein>
    <submittedName>
        <fullName evidence="10">Uncharacterized protein</fullName>
    </submittedName>
</protein>